<name>A0A1G8R7N1_9NOCA</name>
<dbReference type="Gene3D" id="3.40.50.1820">
    <property type="entry name" value="alpha/beta hydrolase"/>
    <property type="match status" value="1"/>
</dbReference>
<dbReference type="EMBL" id="FNDN01000017">
    <property type="protein sequence ID" value="SDJ12843.1"/>
    <property type="molecule type" value="Genomic_DNA"/>
</dbReference>
<accession>A0A1G8R7N1</accession>
<gene>
    <name evidence="1" type="ORF">SAMN05444695_11729</name>
</gene>
<dbReference type="OrthoDB" id="8871309at2"/>
<proteinExistence type="predicted"/>
<sequence>MANYYLELLDGHADVGKAVFLAPEARGCDGAGFLAQYGLRDLPVTPVDVLEALPFLVPVLTALSPELRSALQPTPPSEVYRALTTGPITQPGVRYSVMSSTSRE</sequence>
<protein>
    <submittedName>
        <fullName evidence="1">Uncharacterized protein</fullName>
    </submittedName>
</protein>
<dbReference type="InterPro" id="IPR029058">
    <property type="entry name" value="AB_hydrolase_fold"/>
</dbReference>
<evidence type="ECO:0000313" key="2">
    <source>
        <dbReference type="Proteomes" id="UP000183263"/>
    </source>
</evidence>
<dbReference type="RefSeq" id="WP_072739812.1">
    <property type="nucleotide sequence ID" value="NZ_CP048813.1"/>
</dbReference>
<reference evidence="1 2" key="1">
    <citation type="submission" date="2016-10" db="EMBL/GenBank/DDBJ databases">
        <authorList>
            <person name="de Groot N.N."/>
        </authorList>
    </citation>
    <scope>NUCLEOTIDE SEQUENCE [LARGE SCALE GENOMIC DNA]</scope>
    <source>
        <strain evidence="1 2">DSM 44892</strain>
    </source>
</reference>
<dbReference type="Proteomes" id="UP000183263">
    <property type="component" value="Unassembled WGS sequence"/>
</dbReference>
<keyword evidence="2" id="KW-1185">Reference proteome</keyword>
<organism evidence="1 2">
    <name type="scientific">Rhodococcus triatomae</name>
    <dbReference type="NCBI Taxonomy" id="300028"/>
    <lineage>
        <taxon>Bacteria</taxon>
        <taxon>Bacillati</taxon>
        <taxon>Actinomycetota</taxon>
        <taxon>Actinomycetes</taxon>
        <taxon>Mycobacteriales</taxon>
        <taxon>Nocardiaceae</taxon>
        <taxon>Rhodococcus</taxon>
    </lineage>
</organism>
<dbReference type="AlphaFoldDB" id="A0A1G8R7N1"/>
<evidence type="ECO:0000313" key="1">
    <source>
        <dbReference type="EMBL" id="SDJ12843.1"/>
    </source>
</evidence>